<dbReference type="Gene3D" id="2.60.40.10">
    <property type="entry name" value="Immunoglobulins"/>
    <property type="match status" value="1"/>
</dbReference>
<gene>
    <name evidence="7" type="ORF">COA07_00735</name>
</gene>
<dbReference type="InterPro" id="IPR000421">
    <property type="entry name" value="FA58C"/>
</dbReference>
<dbReference type="CDD" id="cd08982">
    <property type="entry name" value="GH43-like"/>
    <property type="match status" value="1"/>
</dbReference>
<evidence type="ECO:0000259" key="5">
    <source>
        <dbReference type="PROSITE" id="PS50022"/>
    </source>
</evidence>
<dbReference type="CDD" id="cd00063">
    <property type="entry name" value="FN3"/>
    <property type="match status" value="1"/>
</dbReference>
<keyword evidence="8" id="KW-1185">Reference proteome</keyword>
<dbReference type="SUPFAM" id="SSF49785">
    <property type="entry name" value="Galactose-binding domain-like"/>
    <property type="match status" value="1"/>
</dbReference>
<dbReference type="InterPro" id="IPR013783">
    <property type="entry name" value="Ig-like_fold"/>
</dbReference>
<evidence type="ECO:0000256" key="2">
    <source>
        <dbReference type="ARBA" id="ARBA00022801"/>
    </source>
</evidence>
<keyword evidence="2" id="KW-0378">Hydrolase</keyword>
<dbReference type="GO" id="GO:0004553">
    <property type="term" value="F:hydrolase activity, hydrolyzing O-glycosyl compounds"/>
    <property type="evidence" value="ECO:0007669"/>
    <property type="project" value="InterPro"/>
</dbReference>
<dbReference type="InterPro" id="IPR023296">
    <property type="entry name" value="Glyco_hydro_beta-prop_sf"/>
</dbReference>
<dbReference type="PANTHER" id="PTHR42812">
    <property type="entry name" value="BETA-XYLOSIDASE"/>
    <property type="match status" value="1"/>
</dbReference>
<dbReference type="PROSITE" id="PS50853">
    <property type="entry name" value="FN3"/>
    <property type="match status" value="1"/>
</dbReference>
<dbReference type="InterPro" id="IPR051795">
    <property type="entry name" value="Glycosyl_Hydrlase_43"/>
</dbReference>
<dbReference type="AlphaFoldDB" id="A0A2A4IBP6"/>
<proteinExistence type="inferred from homology"/>
<dbReference type="SUPFAM" id="SSF49265">
    <property type="entry name" value="Fibronectin type III"/>
    <property type="match status" value="1"/>
</dbReference>
<dbReference type="PROSITE" id="PS50022">
    <property type="entry name" value="FA58C_3"/>
    <property type="match status" value="1"/>
</dbReference>
<sequence length="610" mass="67369">MYRFLPATAMAALVAAPTPVLAKTYANPIDVDYRYNFEQTNEGISYRTGADPVIVRFKGAYYLCLTLADGYWRSDDLVSWLFVTPSRWPMNSIVAPAVTSDGERLLIMPSMTDQGTILSTSDPASGKLDFFVRRMPVLPGAVKSGLEDTIRPGQIPPGPWDPALFQDDDRRWYLYWNSSNVFPLYGAPVTFADGRMTYDAPAAPLLSLHPDVHGWERFGQDHSGGLPDGTPIKPFMEGAWVNKVGGRYYLQYGAPGTEYNVYATGVYVSDKAMGPFTYAPYNPVGYKPGGFVQGAGHGSTFQDAYGNWWNTGTPWIGYNWTFERRVGLWPAAFAADGQMSVSTRFGDFPHRMPDGPVGDPESLFTGWMLLSYRASAIASSTQGEHPAADVTDENPRTFWLAGANRAGETLTLDLGTIKTARAVQVNFADYKSGRFGDADDIYTEFRLQGSRDGTQWETIAQTDHGAGRRDRPNAYFELPRPARLRYVRYVHGHVGAAHLAISDIRIFGNGGGTAPARPASVTATRDRDTRNARIAWAPVKGATGYNVRWGIRPDRLALTYQVFADTLKSDNGRAYLDLRALDVGQDYVVAVEAFNDSGVSPLSQRRPLRR</sequence>
<dbReference type="InterPro" id="IPR036116">
    <property type="entry name" value="FN3_sf"/>
</dbReference>
<dbReference type="SUPFAM" id="SSF75005">
    <property type="entry name" value="Arabinanase/levansucrase/invertase"/>
    <property type="match status" value="1"/>
</dbReference>
<evidence type="ECO:0000256" key="3">
    <source>
        <dbReference type="ARBA" id="ARBA00023295"/>
    </source>
</evidence>
<dbReference type="InterPro" id="IPR006710">
    <property type="entry name" value="Glyco_hydro_43"/>
</dbReference>
<reference evidence="7 8" key="1">
    <citation type="submission" date="2017-09" db="EMBL/GenBank/DDBJ databases">
        <title>Sphingomonas adhaesiva DSM 7418, whole genome shotgun sequence.</title>
        <authorList>
            <person name="Feng G."/>
            <person name="Zhu H."/>
        </authorList>
    </citation>
    <scope>NUCLEOTIDE SEQUENCE [LARGE SCALE GENOMIC DNA]</scope>
    <source>
        <strain evidence="7 8">DSM 7418</strain>
    </source>
</reference>
<dbReference type="Pfam" id="PF00754">
    <property type="entry name" value="F5_F8_type_C"/>
    <property type="match status" value="1"/>
</dbReference>
<keyword evidence="3" id="KW-0326">Glycosidase</keyword>
<comment type="caution">
    <text evidence="7">The sequence shown here is derived from an EMBL/GenBank/DDBJ whole genome shotgun (WGS) entry which is preliminary data.</text>
</comment>
<dbReference type="EMBL" id="NWVC01000001">
    <property type="protein sequence ID" value="PCG15558.1"/>
    <property type="molecule type" value="Genomic_DNA"/>
</dbReference>
<evidence type="ECO:0000313" key="7">
    <source>
        <dbReference type="EMBL" id="PCG15558.1"/>
    </source>
</evidence>
<feature type="signal peptide" evidence="4">
    <location>
        <begin position="1"/>
        <end position="22"/>
    </location>
</feature>
<dbReference type="Gene3D" id="2.115.10.20">
    <property type="entry name" value="Glycosyl hydrolase domain, family 43"/>
    <property type="match status" value="1"/>
</dbReference>
<name>A0A2A4IBP6_9SPHN</name>
<dbReference type="Pfam" id="PF04616">
    <property type="entry name" value="Glyco_hydro_43"/>
    <property type="match status" value="1"/>
</dbReference>
<evidence type="ECO:0000256" key="4">
    <source>
        <dbReference type="SAM" id="SignalP"/>
    </source>
</evidence>
<dbReference type="PANTHER" id="PTHR42812:SF14">
    <property type="entry name" value="SECRETED PROTEIN"/>
    <property type="match status" value="1"/>
</dbReference>
<dbReference type="InterPro" id="IPR003961">
    <property type="entry name" value="FN3_dom"/>
</dbReference>
<dbReference type="Gene3D" id="2.60.120.260">
    <property type="entry name" value="Galactose-binding domain-like"/>
    <property type="match status" value="1"/>
</dbReference>
<evidence type="ECO:0000259" key="6">
    <source>
        <dbReference type="PROSITE" id="PS50853"/>
    </source>
</evidence>
<dbReference type="Proteomes" id="UP000218323">
    <property type="component" value="Unassembled WGS sequence"/>
</dbReference>
<evidence type="ECO:0000313" key="8">
    <source>
        <dbReference type="Proteomes" id="UP000218323"/>
    </source>
</evidence>
<accession>A0A2A4IBP6</accession>
<dbReference type="RefSeq" id="WP_066706185.1">
    <property type="nucleotide sequence ID" value="NZ_JBHIWA010000004.1"/>
</dbReference>
<comment type="similarity">
    <text evidence="1">Belongs to the glycosyl hydrolase 43 family.</text>
</comment>
<dbReference type="InterPro" id="IPR008979">
    <property type="entry name" value="Galactose-bd-like_sf"/>
</dbReference>
<feature type="chain" id="PRO_5012878736" evidence="4">
    <location>
        <begin position="23"/>
        <end position="610"/>
    </location>
</feature>
<evidence type="ECO:0000256" key="1">
    <source>
        <dbReference type="ARBA" id="ARBA00009865"/>
    </source>
</evidence>
<feature type="domain" description="Fibronectin type-III" evidence="6">
    <location>
        <begin position="517"/>
        <end position="610"/>
    </location>
</feature>
<keyword evidence="4" id="KW-0732">Signal</keyword>
<protein>
    <submittedName>
        <fullName evidence="7">Coagulation factor 5/8 type domain protein</fullName>
    </submittedName>
</protein>
<dbReference type="GO" id="GO:0005975">
    <property type="term" value="P:carbohydrate metabolic process"/>
    <property type="evidence" value="ECO:0007669"/>
    <property type="project" value="InterPro"/>
</dbReference>
<feature type="domain" description="F5/8 type C" evidence="5">
    <location>
        <begin position="352"/>
        <end position="509"/>
    </location>
</feature>
<organism evidence="7 8">
    <name type="scientific">Sphingomonas adhaesiva</name>
    <dbReference type="NCBI Taxonomy" id="28212"/>
    <lineage>
        <taxon>Bacteria</taxon>
        <taxon>Pseudomonadati</taxon>
        <taxon>Pseudomonadota</taxon>
        <taxon>Alphaproteobacteria</taxon>
        <taxon>Sphingomonadales</taxon>
        <taxon>Sphingomonadaceae</taxon>
        <taxon>Sphingomonas</taxon>
    </lineage>
</organism>